<reference evidence="2" key="2">
    <citation type="submission" date="2021-08" db="EMBL/GenBank/DDBJ databases">
        <authorList>
            <person name="Tani A."/>
            <person name="Ola A."/>
            <person name="Ogura Y."/>
            <person name="Katsura K."/>
            <person name="Hayashi T."/>
        </authorList>
    </citation>
    <scope>NUCLEOTIDE SEQUENCE</scope>
    <source>
        <strain evidence="2">JCM 32048</strain>
    </source>
</reference>
<dbReference type="Proteomes" id="UP001055286">
    <property type="component" value="Unassembled WGS sequence"/>
</dbReference>
<organism evidence="2 3">
    <name type="scientific">Methylobacterium frigidaeris</name>
    <dbReference type="NCBI Taxonomy" id="2038277"/>
    <lineage>
        <taxon>Bacteria</taxon>
        <taxon>Pseudomonadati</taxon>
        <taxon>Pseudomonadota</taxon>
        <taxon>Alphaproteobacteria</taxon>
        <taxon>Hyphomicrobiales</taxon>
        <taxon>Methylobacteriaceae</taxon>
        <taxon>Methylobacterium</taxon>
    </lineage>
</organism>
<keyword evidence="3" id="KW-1185">Reference proteome</keyword>
<evidence type="ECO:0000313" key="2">
    <source>
        <dbReference type="EMBL" id="GJD65691.1"/>
    </source>
</evidence>
<dbReference type="EMBL" id="BPQJ01000045">
    <property type="protein sequence ID" value="GJD65691.1"/>
    <property type="molecule type" value="Genomic_DNA"/>
</dbReference>
<name>A0AA37HHJ6_9HYPH</name>
<gene>
    <name evidence="2" type="ORF">MPEAHAMD_5886</name>
</gene>
<protein>
    <submittedName>
        <fullName evidence="2">Uncharacterized protein</fullName>
    </submittedName>
</protein>
<comment type="caution">
    <text evidence="2">The sequence shown here is derived from an EMBL/GenBank/DDBJ whole genome shotgun (WGS) entry which is preliminary data.</text>
</comment>
<reference evidence="2" key="1">
    <citation type="journal article" date="2016" name="Front. Microbiol.">
        <title>Genome Sequence of the Piezophilic, Mesophilic Sulfate-Reducing Bacterium Desulfovibrio indicus J2T.</title>
        <authorList>
            <person name="Cao J."/>
            <person name="Maignien L."/>
            <person name="Shao Z."/>
            <person name="Alain K."/>
            <person name="Jebbar M."/>
        </authorList>
    </citation>
    <scope>NUCLEOTIDE SEQUENCE</scope>
    <source>
        <strain evidence="2">JCM 32048</strain>
    </source>
</reference>
<sequence length="160" mass="17369">MPMKVVTPPRRAVLAGAAILIAAPSAPVMSAAEADPLNAWNEGRAKREITVFVGRVTTPGTQDYVAPAGRIAVFGRRPILAFGNSDGDLQMLQWSAGGSGPRFLGLVHHTDAEREFAYDRQSPFGRLDDALDEADRRGWVVVDMARDWKTVFPAARPEGR</sequence>
<accession>A0AA37HHJ6</accession>
<dbReference type="InterPro" id="IPR006311">
    <property type="entry name" value="TAT_signal"/>
</dbReference>
<proteinExistence type="predicted"/>
<feature type="chain" id="PRO_5041417669" evidence="1">
    <location>
        <begin position="35"/>
        <end position="160"/>
    </location>
</feature>
<dbReference type="InterPro" id="IPR023214">
    <property type="entry name" value="HAD_sf"/>
</dbReference>
<dbReference type="AlphaFoldDB" id="A0AA37HHJ6"/>
<feature type="signal peptide" evidence="1">
    <location>
        <begin position="1"/>
        <end position="34"/>
    </location>
</feature>
<dbReference type="Gene3D" id="3.40.50.1000">
    <property type="entry name" value="HAD superfamily/HAD-like"/>
    <property type="match status" value="1"/>
</dbReference>
<evidence type="ECO:0000256" key="1">
    <source>
        <dbReference type="SAM" id="SignalP"/>
    </source>
</evidence>
<keyword evidence="1" id="KW-0732">Signal</keyword>
<evidence type="ECO:0000313" key="3">
    <source>
        <dbReference type="Proteomes" id="UP001055286"/>
    </source>
</evidence>
<dbReference type="PROSITE" id="PS51318">
    <property type="entry name" value="TAT"/>
    <property type="match status" value="1"/>
</dbReference>